<reference evidence="2" key="1">
    <citation type="submission" date="2021-03" db="EMBL/GenBank/DDBJ databases">
        <title>Evolutionary innovations through gain and loss of genes in the ectomycorrhizal Boletales.</title>
        <authorList>
            <person name="Wu G."/>
            <person name="Miyauchi S."/>
            <person name="Morin E."/>
            <person name="Yang Z.-L."/>
            <person name="Xu J."/>
            <person name="Martin F.M."/>
        </authorList>
    </citation>
    <scope>NUCLEOTIDE SEQUENCE</scope>
    <source>
        <strain evidence="2">BR01</strain>
    </source>
</reference>
<accession>A0A8I3AB90</accession>
<organism evidence="2 3">
    <name type="scientific">Boletus reticuloceps</name>
    <dbReference type="NCBI Taxonomy" id="495285"/>
    <lineage>
        <taxon>Eukaryota</taxon>
        <taxon>Fungi</taxon>
        <taxon>Dikarya</taxon>
        <taxon>Basidiomycota</taxon>
        <taxon>Agaricomycotina</taxon>
        <taxon>Agaricomycetes</taxon>
        <taxon>Agaricomycetidae</taxon>
        <taxon>Boletales</taxon>
        <taxon>Boletineae</taxon>
        <taxon>Boletaceae</taxon>
        <taxon>Boletoideae</taxon>
        <taxon>Boletus</taxon>
    </lineage>
</organism>
<dbReference type="AlphaFoldDB" id="A0A8I3AB90"/>
<sequence>MTWRMLTEAERIACLERVRDGQCGIANQKFKDQVIEALLDGRTWLIVLATMLISNIIIRNFGYTFVDRSCLDCSILTSLSDRGKRWYLQPQPVLWKYFLCYPAAGTLIKKRDVSDWNVRKHFIRQQYERVHEDQFICFSVGNIIGTEIFQLSDAPSYIPGKTTIMILLTTQIGVAYLLRYINIRLNRKKLKTLAELKAAKGWTDEVLQRSEAERHAFADTGNSNSQK</sequence>
<evidence type="ECO:0000313" key="3">
    <source>
        <dbReference type="Proteomes" id="UP000683000"/>
    </source>
</evidence>
<keyword evidence="1" id="KW-1133">Transmembrane helix</keyword>
<keyword evidence="3" id="KW-1185">Reference proteome</keyword>
<feature type="transmembrane region" description="Helical" evidence="1">
    <location>
        <begin position="162"/>
        <end position="181"/>
    </location>
</feature>
<evidence type="ECO:0000256" key="1">
    <source>
        <dbReference type="SAM" id="Phobius"/>
    </source>
</evidence>
<keyword evidence="1" id="KW-0472">Membrane</keyword>
<proteinExistence type="predicted"/>
<dbReference type="EMBL" id="JAGFBS010000006">
    <property type="protein sequence ID" value="KAG6378841.1"/>
    <property type="molecule type" value="Genomic_DNA"/>
</dbReference>
<name>A0A8I3AB90_9AGAM</name>
<evidence type="ECO:0000313" key="2">
    <source>
        <dbReference type="EMBL" id="KAG6378841.1"/>
    </source>
</evidence>
<comment type="caution">
    <text evidence="2">The sequence shown here is derived from an EMBL/GenBank/DDBJ whole genome shotgun (WGS) entry which is preliminary data.</text>
</comment>
<dbReference type="Proteomes" id="UP000683000">
    <property type="component" value="Unassembled WGS sequence"/>
</dbReference>
<protein>
    <submittedName>
        <fullName evidence="2">Uncharacterized protein</fullName>
    </submittedName>
</protein>
<dbReference type="OrthoDB" id="6730379at2759"/>
<keyword evidence="1" id="KW-0812">Transmembrane</keyword>
<gene>
    <name evidence="2" type="ORF">JVT61DRAFT_13121</name>
</gene>